<dbReference type="EMBL" id="QYBC01000001">
    <property type="protein sequence ID" value="RYB07683.1"/>
    <property type="molecule type" value="Genomic_DNA"/>
</dbReference>
<feature type="transmembrane region" description="Helical" evidence="1">
    <location>
        <begin position="238"/>
        <end position="261"/>
    </location>
</feature>
<keyword evidence="1" id="KW-0472">Membrane</keyword>
<feature type="transmembrane region" description="Helical" evidence="1">
    <location>
        <begin position="281"/>
        <end position="299"/>
    </location>
</feature>
<dbReference type="OrthoDB" id="9814843at2"/>
<dbReference type="AlphaFoldDB" id="A0A4Q2RK84"/>
<name>A0A4Q2RK84_9HYPH</name>
<reference evidence="2 3" key="2">
    <citation type="submission" date="2019-02" db="EMBL/GenBank/DDBJ databases">
        <title>'Lichenibacterium ramalinii' gen. nov. sp. nov., 'Lichenibacterium minor' gen. nov. sp. nov.</title>
        <authorList>
            <person name="Pankratov T."/>
        </authorList>
    </citation>
    <scope>NUCLEOTIDE SEQUENCE [LARGE SCALE GENOMIC DNA]</scope>
    <source>
        <strain evidence="2 3">RmlP001</strain>
    </source>
</reference>
<dbReference type="InterPro" id="IPR004513">
    <property type="entry name" value="FtsX"/>
</dbReference>
<keyword evidence="1" id="KW-1133">Transmembrane helix</keyword>
<evidence type="ECO:0000313" key="2">
    <source>
        <dbReference type="EMBL" id="RYB07683.1"/>
    </source>
</evidence>
<evidence type="ECO:0000313" key="3">
    <source>
        <dbReference type="Proteomes" id="UP000289411"/>
    </source>
</evidence>
<evidence type="ECO:0000256" key="1">
    <source>
        <dbReference type="SAM" id="Phobius"/>
    </source>
</evidence>
<dbReference type="GO" id="GO:0032153">
    <property type="term" value="C:cell division site"/>
    <property type="evidence" value="ECO:0007669"/>
    <property type="project" value="TreeGrafter"/>
</dbReference>
<organism evidence="2 3">
    <name type="scientific">Lichenibacterium ramalinae</name>
    <dbReference type="NCBI Taxonomy" id="2316527"/>
    <lineage>
        <taxon>Bacteria</taxon>
        <taxon>Pseudomonadati</taxon>
        <taxon>Pseudomonadota</taxon>
        <taxon>Alphaproteobacteria</taxon>
        <taxon>Hyphomicrobiales</taxon>
        <taxon>Lichenihabitantaceae</taxon>
        <taxon>Lichenibacterium</taxon>
    </lineage>
</organism>
<keyword evidence="3" id="KW-1185">Reference proteome</keyword>
<accession>A0A4Q2RK84</accession>
<dbReference type="GO" id="GO:0016020">
    <property type="term" value="C:membrane"/>
    <property type="evidence" value="ECO:0007669"/>
    <property type="project" value="InterPro"/>
</dbReference>
<dbReference type="Proteomes" id="UP000289411">
    <property type="component" value="Unassembled WGS sequence"/>
</dbReference>
<dbReference type="GO" id="GO:0051301">
    <property type="term" value="P:cell division"/>
    <property type="evidence" value="ECO:0007669"/>
    <property type="project" value="InterPro"/>
</dbReference>
<sequence length="312" mass="31725">MSEAAPEPAAVPRPRREVPLVPAASIAGRALVSVIAIMTFLAALAAGGALLVAGTSRDWQAAVSREATVQVRPMPGRDIDADVARAAEVARAAPGLAAVEPFDKGQAEKLLEPWLGTGLDLGDLPIPRLIVLRLAPGARLDGPALAAALAAALPDATLDDHAAWQGRLSAMADALVGIAGVVVLLVLTALGLAVAFATRGVMAGNREIIGVLHFVGAEDRFIAREFQRHFLRLGLQGAGLGGGLAALAFLVANLVTAHLAGGAGADEVEALFGTFALGPRGYGAIAAIALGTALATGWMSRAIVFRHLRGLG</sequence>
<reference evidence="2 3" key="1">
    <citation type="submission" date="2018-09" db="EMBL/GenBank/DDBJ databases">
        <authorList>
            <person name="Grouzdev D.S."/>
            <person name="Krutkina M.S."/>
        </authorList>
    </citation>
    <scope>NUCLEOTIDE SEQUENCE [LARGE SCALE GENOMIC DNA]</scope>
    <source>
        <strain evidence="2 3">RmlP001</strain>
    </source>
</reference>
<feature type="transmembrane region" description="Helical" evidence="1">
    <location>
        <begin position="174"/>
        <end position="197"/>
    </location>
</feature>
<feature type="transmembrane region" description="Helical" evidence="1">
    <location>
        <begin position="30"/>
        <end position="53"/>
    </location>
</feature>
<gene>
    <name evidence="2" type="ORF">D3272_00685</name>
</gene>
<dbReference type="RefSeq" id="WP_129217153.1">
    <property type="nucleotide sequence ID" value="NZ_QYBC01000001.1"/>
</dbReference>
<dbReference type="PANTHER" id="PTHR47755:SF1">
    <property type="entry name" value="CELL DIVISION PROTEIN FTSX"/>
    <property type="match status" value="1"/>
</dbReference>
<dbReference type="PANTHER" id="PTHR47755">
    <property type="entry name" value="CELL DIVISION PROTEIN FTSX"/>
    <property type="match status" value="1"/>
</dbReference>
<proteinExistence type="predicted"/>
<keyword evidence="1" id="KW-0812">Transmembrane</keyword>
<comment type="caution">
    <text evidence="2">The sequence shown here is derived from an EMBL/GenBank/DDBJ whole genome shotgun (WGS) entry which is preliminary data.</text>
</comment>
<protein>
    <submittedName>
        <fullName evidence="2">ABC transporter permease</fullName>
    </submittedName>
</protein>